<dbReference type="PROSITE" id="PS51464">
    <property type="entry name" value="SIS"/>
    <property type="match status" value="1"/>
</dbReference>
<name>A0A318MMW2_9BIFI</name>
<organism evidence="2 3">
    <name type="scientific">Bifidobacterium asteroides</name>
    <dbReference type="NCBI Taxonomy" id="1684"/>
    <lineage>
        <taxon>Bacteria</taxon>
        <taxon>Bacillati</taxon>
        <taxon>Actinomycetota</taxon>
        <taxon>Actinomycetes</taxon>
        <taxon>Bifidobacteriales</taxon>
        <taxon>Bifidobacteriaceae</taxon>
        <taxon>Bifidobacterium</taxon>
    </lineage>
</organism>
<feature type="domain" description="SIS" evidence="1">
    <location>
        <begin position="27"/>
        <end position="170"/>
    </location>
</feature>
<dbReference type="AlphaFoldDB" id="A0A318MMW2"/>
<accession>A0A318MMW2</accession>
<evidence type="ECO:0000313" key="3">
    <source>
        <dbReference type="Proteomes" id="UP000248128"/>
    </source>
</evidence>
<protein>
    <submittedName>
        <fullName evidence="2">KpsF/GutQ family sugar-phosphate isomerase</fullName>
    </submittedName>
</protein>
<dbReference type="PANTHER" id="PTHR38418">
    <property type="entry name" value="SUGAR ISOMERASE, KPSF/GUTQ (AFU_ORTHOLOGUE AFUA_6G08860)"/>
    <property type="match status" value="1"/>
</dbReference>
<comment type="caution">
    <text evidence="2">The sequence shown here is derived from an EMBL/GenBank/DDBJ whole genome shotgun (WGS) entry which is preliminary data.</text>
</comment>
<dbReference type="Pfam" id="PF01380">
    <property type="entry name" value="SIS"/>
    <property type="match status" value="1"/>
</dbReference>
<dbReference type="PANTHER" id="PTHR38418:SF2">
    <property type="entry name" value="SUGAR ISOMERASE, KPSF_GUTQ (AFU_ORTHOLOGUE AFUA_6G08860)"/>
    <property type="match status" value="1"/>
</dbReference>
<dbReference type="Gene3D" id="3.40.50.10490">
    <property type="entry name" value="Glucose-6-phosphate isomerase like protein, domain 1"/>
    <property type="match status" value="1"/>
</dbReference>
<dbReference type="GO" id="GO:0016853">
    <property type="term" value="F:isomerase activity"/>
    <property type="evidence" value="ECO:0007669"/>
    <property type="project" value="UniProtKB-KW"/>
</dbReference>
<dbReference type="InterPro" id="IPR001347">
    <property type="entry name" value="SIS_dom"/>
</dbReference>
<proteinExistence type="predicted"/>
<evidence type="ECO:0000313" key="2">
    <source>
        <dbReference type="EMBL" id="PXY89959.1"/>
    </source>
</evidence>
<sequence length="199" mass="20575">MDQVISDEIQAVRTASALLPKQNCVEAIKLIVDCSGKVVFTGVGKSGHIAEKLAATFASVGIPSFFMHATEAVHGDLGMVTSEDLVIAISNSGKTSEVLKILPVLHAKKIKMVSITGDDSSPLAQAANISLKVHVNSEADDFNLAPTSSSTSVLVVGDALALTASRLLGFDEQGFGLNHPGGALGKKLIAKGVLKQAQS</sequence>
<dbReference type="SUPFAM" id="SSF53697">
    <property type="entry name" value="SIS domain"/>
    <property type="match status" value="1"/>
</dbReference>
<dbReference type="InterPro" id="IPR046348">
    <property type="entry name" value="SIS_dom_sf"/>
</dbReference>
<dbReference type="CDD" id="cd05014">
    <property type="entry name" value="SIS_Kpsf"/>
    <property type="match status" value="1"/>
</dbReference>
<evidence type="ECO:0000259" key="1">
    <source>
        <dbReference type="PROSITE" id="PS51464"/>
    </source>
</evidence>
<reference evidence="2 3" key="1">
    <citation type="submission" date="2018-05" db="EMBL/GenBank/DDBJ databases">
        <title>Reference genomes for bee gut microbiota database.</title>
        <authorList>
            <person name="Ellegaard K.M."/>
        </authorList>
    </citation>
    <scope>NUCLEOTIDE SEQUENCE [LARGE SCALE GENOMIC DNA]</scope>
    <source>
        <strain evidence="2 3">ESL0199</strain>
    </source>
</reference>
<dbReference type="GO" id="GO:1901135">
    <property type="term" value="P:carbohydrate derivative metabolic process"/>
    <property type="evidence" value="ECO:0007669"/>
    <property type="project" value="InterPro"/>
</dbReference>
<dbReference type="OrthoDB" id="9762536at2"/>
<dbReference type="InterPro" id="IPR035474">
    <property type="entry name" value="SIS_Kpsf"/>
</dbReference>
<gene>
    <name evidence="2" type="ORF">DKK74_01865</name>
</gene>
<keyword evidence="2" id="KW-0413">Isomerase</keyword>
<dbReference type="EMBL" id="QGLK01000001">
    <property type="protein sequence ID" value="PXY89959.1"/>
    <property type="molecule type" value="Genomic_DNA"/>
</dbReference>
<dbReference type="GO" id="GO:0097367">
    <property type="term" value="F:carbohydrate derivative binding"/>
    <property type="evidence" value="ECO:0007669"/>
    <property type="project" value="InterPro"/>
</dbReference>
<dbReference type="Proteomes" id="UP000248128">
    <property type="component" value="Unassembled WGS sequence"/>
</dbReference>